<dbReference type="EMBL" id="CM055763">
    <property type="protein sequence ID" value="KAJ7985291.1"/>
    <property type="molecule type" value="Genomic_DNA"/>
</dbReference>
<keyword evidence="2" id="KW-1185">Reference proteome</keyword>
<reference evidence="1" key="1">
    <citation type="submission" date="2021-05" db="EMBL/GenBank/DDBJ databases">
        <authorList>
            <person name="Pan Q."/>
            <person name="Jouanno E."/>
            <person name="Zahm M."/>
            <person name="Klopp C."/>
            <person name="Cabau C."/>
            <person name="Louis A."/>
            <person name="Berthelot C."/>
            <person name="Parey E."/>
            <person name="Roest Crollius H."/>
            <person name="Montfort J."/>
            <person name="Robinson-Rechavi M."/>
            <person name="Bouchez O."/>
            <person name="Lampietro C."/>
            <person name="Lopez Roques C."/>
            <person name="Donnadieu C."/>
            <person name="Postlethwait J."/>
            <person name="Bobe J."/>
            <person name="Dillon D."/>
            <person name="Chandos A."/>
            <person name="von Hippel F."/>
            <person name="Guiguen Y."/>
        </authorList>
    </citation>
    <scope>NUCLEOTIDE SEQUENCE</scope>
    <source>
        <strain evidence="1">YG-Jan2019</strain>
    </source>
</reference>
<gene>
    <name evidence="1" type="ORF">DPEC_G00350550</name>
</gene>
<name>A0ACC2F1S2_DALPE</name>
<comment type="caution">
    <text evidence="1">The sequence shown here is derived from an EMBL/GenBank/DDBJ whole genome shotgun (WGS) entry which is preliminary data.</text>
</comment>
<evidence type="ECO:0000313" key="2">
    <source>
        <dbReference type="Proteomes" id="UP001157502"/>
    </source>
</evidence>
<sequence>MPRASEAPTGTVSKDARTLPLPADNLASTGTPPRSVLEKTALPGPVAARLHHRGIIGTWALRGPLSKEPRNPHVYYEIGWFLDTFPRLPTPPTSGPDLAARPSFFFPQPRNRSL</sequence>
<dbReference type="Proteomes" id="UP001157502">
    <property type="component" value="Chromosome 36"/>
</dbReference>
<accession>A0ACC2F1S2</accession>
<organism evidence="1 2">
    <name type="scientific">Dallia pectoralis</name>
    <name type="common">Alaska blackfish</name>
    <dbReference type="NCBI Taxonomy" id="75939"/>
    <lineage>
        <taxon>Eukaryota</taxon>
        <taxon>Metazoa</taxon>
        <taxon>Chordata</taxon>
        <taxon>Craniata</taxon>
        <taxon>Vertebrata</taxon>
        <taxon>Euteleostomi</taxon>
        <taxon>Actinopterygii</taxon>
        <taxon>Neopterygii</taxon>
        <taxon>Teleostei</taxon>
        <taxon>Protacanthopterygii</taxon>
        <taxon>Esociformes</taxon>
        <taxon>Umbridae</taxon>
        <taxon>Dallia</taxon>
    </lineage>
</organism>
<evidence type="ECO:0000313" key="1">
    <source>
        <dbReference type="EMBL" id="KAJ7985291.1"/>
    </source>
</evidence>
<proteinExistence type="predicted"/>
<protein>
    <submittedName>
        <fullName evidence="1">Uncharacterized protein</fullName>
    </submittedName>
</protein>